<name>A0A0E9S2F9_ANGAN</name>
<accession>A0A0E9S2F9</accession>
<reference evidence="2" key="2">
    <citation type="journal article" date="2015" name="Fish Shellfish Immunol.">
        <title>Early steps in the European eel (Anguilla anguilla)-Vibrio vulnificus interaction in the gills: Role of the RtxA13 toxin.</title>
        <authorList>
            <person name="Callol A."/>
            <person name="Pajuelo D."/>
            <person name="Ebbesson L."/>
            <person name="Teles M."/>
            <person name="MacKenzie S."/>
            <person name="Amaro C."/>
        </authorList>
    </citation>
    <scope>NUCLEOTIDE SEQUENCE</scope>
</reference>
<evidence type="ECO:0000256" key="1">
    <source>
        <dbReference type="SAM" id="Phobius"/>
    </source>
</evidence>
<protein>
    <submittedName>
        <fullName evidence="2">Uncharacterized protein</fullName>
    </submittedName>
</protein>
<sequence length="35" mass="4131">MTVKLACSDFVHSFLIFTFDVMGSYEMLLISHYKR</sequence>
<dbReference type="AlphaFoldDB" id="A0A0E9S2F9"/>
<proteinExistence type="predicted"/>
<organism evidence="2">
    <name type="scientific">Anguilla anguilla</name>
    <name type="common">European freshwater eel</name>
    <name type="synonym">Muraena anguilla</name>
    <dbReference type="NCBI Taxonomy" id="7936"/>
    <lineage>
        <taxon>Eukaryota</taxon>
        <taxon>Metazoa</taxon>
        <taxon>Chordata</taxon>
        <taxon>Craniata</taxon>
        <taxon>Vertebrata</taxon>
        <taxon>Euteleostomi</taxon>
        <taxon>Actinopterygii</taxon>
        <taxon>Neopterygii</taxon>
        <taxon>Teleostei</taxon>
        <taxon>Anguilliformes</taxon>
        <taxon>Anguillidae</taxon>
        <taxon>Anguilla</taxon>
    </lineage>
</organism>
<feature type="transmembrane region" description="Helical" evidence="1">
    <location>
        <begin position="12"/>
        <end position="30"/>
    </location>
</feature>
<dbReference type="EMBL" id="GBXM01072963">
    <property type="protein sequence ID" value="JAH35614.1"/>
    <property type="molecule type" value="Transcribed_RNA"/>
</dbReference>
<keyword evidence="1" id="KW-0472">Membrane</keyword>
<keyword evidence="1" id="KW-1133">Transmembrane helix</keyword>
<keyword evidence="1" id="KW-0812">Transmembrane</keyword>
<reference evidence="2" key="1">
    <citation type="submission" date="2014-11" db="EMBL/GenBank/DDBJ databases">
        <authorList>
            <person name="Amaro Gonzalez C."/>
        </authorList>
    </citation>
    <scope>NUCLEOTIDE SEQUENCE</scope>
</reference>
<evidence type="ECO:0000313" key="2">
    <source>
        <dbReference type="EMBL" id="JAH35614.1"/>
    </source>
</evidence>